<protein>
    <submittedName>
        <fullName evidence="2">Uncharacterized protein</fullName>
    </submittedName>
</protein>
<dbReference type="AlphaFoldDB" id="A0A9X2EBZ6"/>
<organism evidence="2 3">
    <name type="scientific">Nocardia pulmonis</name>
    <dbReference type="NCBI Taxonomy" id="2951408"/>
    <lineage>
        <taxon>Bacteria</taxon>
        <taxon>Bacillati</taxon>
        <taxon>Actinomycetota</taxon>
        <taxon>Actinomycetes</taxon>
        <taxon>Mycobacteriales</taxon>
        <taxon>Nocardiaceae</taxon>
        <taxon>Nocardia</taxon>
    </lineage>
</organism>
<gene>
    <name evidence="2" type="ORF">NDR86_31640</name>
</gene>
<evidence type="ECO:0000313" key="2">
    <source>
        <dbReference type="EMBL" id="MCM6778047.1"/>
    </source>
</evidence>
<keyword evidence="3" id="KW-1185">Reference proteome</keyword>
<dbReference type="Proteomes" id="UP001139157">
    <property type="component" value="Unassembled WGS sequence"/>
</dbReference>
<evidence type="ECO:0000256" key="1">
    <source>
        <dbReference type="SAM" id="MobiDB-lite"/>
    </source>
</evidence>
<dbReference type="RefSeq" id="WP_251917503.1">
    <property type="nucleotide sequence ID" value="NZ_JAMRXG010000018.1"/>
</dbReference>
<reference evidence="2" key="1">
    <citation type="submission" date="2022-06" db="EMBL/GenBank/DDBJ databases">
        <title>Novel species in genus nocardia.</title>
        <authorList>
            <person name="Li F."/>
        </authorList>
    </citation>
    <scope>NUCLEOTIDE SEQUENCE</scope>
    <source>
        <strain evidence="2">CDC141</strain>
    </source>
</reference>
<name>A0A9X2EBZ6_9NOCA</name>
<accession>A0A9X2EBZ6</accession>
<dbReference type="EMBL" id="JAMRXG010000018">
    <property type="protein sequence ID" value="MCM6778047.1"/>
    <property type="molecule type" value="Genomic_DNA"/>
</dbReference>
<comment type="caution">
    <text evidence="2">The sequence shown here is derived from an EMBL/GenBank/DDBJ whole genome shotgun (WGS) entry which is preliminary data.</text>
</comment>
<sequence>MPTMSSLSDFLNLPTTIQRLENTMGQVANALTGVTEQLAKIKEEVARSGQMDAQDQEVLRAVREGINAIDEMNPDVVDEPTPAEPSEPGQPTE</sequence>
<evidence type="ECO:0000313" key="3">
    <source>
        <dbReference type="Proteomes" id="UP001139157"/>
    </source>
</evidence>
<proteinExistence type="predicted"/>
<feature type="region of interest" description="Disordered" evidence="1">
    <location>
        <begin position="69"/>
        <end position="93"/>
    </location>
</feature>